<gene>
    <name evidence="7" type="ORF">EDD62_0633</name>
</gene>
<dbReference type="SUPFAM" id="SSF88723">
    <property type="entry name" value="PIN domain-like"/>
    <property type="match status" value="1"/>
</dbReference>
<evidence type="ECO:0000259" key="6">
    <source>
        <dbReference type="SMART" id="SM00475"/>
    </source>
</evidence>
<dbReference type="SMART" id="SM00279">
    <property type="entry name" value="HhH2"/>
    <property type="match status" value="1"/>
</dbReference>
<evidence type="ECO:0000256" key="5">
    <source>
        <dbReference type="ARBA" id="ARBA00050026"/>
    </source>
</evidence>
<dbReference type="RefSeq" id="WP_123807496.1">
    <property type="nucleotide sequence ID" value="NZ_RKRK01000002.1"/>
</dbReference>
<proteinExistence type="predicted"/>
<evidence type="ECO:0000256" key="3">
    <source>
        <dbReference type="ARBA" id="ARBA00023125"/>
    </source>
</evidence>
<dbReference type="CDD" id="cd09898">
    <property type="entry name" value="H3TH_53EXO"/>
    <property type="match status" value="1"/>
</dbReference>
<dbReference type="InterPro" id="IPR020046">
    <property type="entry name" value="5-3_exonucl_a-hlix_arch_N"/>
</dbReference>
<dbReference type="AlphaFoldDB" id="A0A3N5BJF7"/>
<dbReference type="EMBL" id="RKRK01000002">
    <property type="protein sequence ID" value="RPF57996.1"/>
    <property type="molecule type" value="Genomic_DNA"/>
</dbReference>
<dbReference type="Pfam" id="PF01367">
    <property type="entry name" value="5_3_exonuc"/>
    <property type="match status" value="1"/>
</dbReference>
<keyword evidence="1" id="KW-0540">Nuclease</keyword>
<keyword evidence="8" id="KW-1185">Reference proteome</keyword>
<evidence type="ECO:0000256" key="1">
    <source>
        <dbReference type="ARBA" id="ARBA00022722"/>
    </source>
</evidence>
<dbReference type="CDD" id="cd09859">
    <property type="entry name" value="PIN_53EXO"/>
    <property type="match status" value="1"/>
</dbReference>
<evidence type="ECO:0000256" key="4">
    <source>
        <dbReference type="ARBA" id="ARBA00049957"/>
    </source>
</evidence>
<dbReference type="Gene3D" id="1.10.150.20">
    <property type="entry name" value="5' to 3' exonuclease, C-terminal subdomain"/>
    <property type="match status" value="1"/>
</dbReference>
<comment type="function">
    <text evidence="4">5'-3' exonuclease acting preferentially on double-stranded DNA.</text>
</comment>
<evidence type="ECO:0000313" key="7">
    <source>
        <dbReference type="EMBL" id="RPF57996.1"/>
    </source>
</evidence>
<dbReference type="GO" id="GO:0003677">
    <property type="term" value="F:DNA binding"/>
    <property type="evidence" value="ECO:0007669"/>
    <property type="project" value="UniProtKB-KW"/>
</dbReference>
<dbReference type="InterPro" id="IPR029060">
    <property type="entry name" value="PIN-like_dom_sf"/>
</dbReference>
<dbReference type="GO" id="GO:0017108">
    <property type="term" value="F:5'-flap endonuclease activity"/>
    <property type="evidence" value="ECO:0007669"/>
    <property type="project" value="InterPro"/>
</dbReference>
<dbReference type="InterPro" id="IPR002421">
    <property type="entry name" value="5-3_exonuclease"/>
</dbReference>
<accession>A0A3N5BJF7</accession>
<sequence length="296" mass="34022">MVEPKEKVLIIDGMALLFRHFFATSINKHFMPNQDGIPTNGIQGFLRHTFYLIKETNTPNVIITWDKGQYTFRNDLHEDYKANRQPPPSELIPQFDLVQKISEEIGFCNIGVEGYEADDVIGSLAKYLSYDFKVIAVSGDKDLLQILDKDIELWLIKKGFTEYNIYNKERFIQKYNIQPNQFVDVKALMGDTSDGYKGVSGIGEKTALKLIQTHHSISNLLENLESLTKGQKQKIEDDMDSLTLSNKLAKIYTEVPLVINDIINDMRLTQTEQQLIEVLDAHTLTITKKYYQSLYQ</sequence>
<dbReference type="SMART" id="SM00475">
    <property type="entry name" value="53EXOc"/>
    <property type="match status" value="1"/>
</dbReference>
<dbReference type="SUPFAM" id="SSF47807">
    <property type="entry name" value="5' to 3' exonuclease, C-terminal subdomain"/>
    <property type="match status" value="1"/>
</dbReference>
<keyword evidence="3" id="KW-0238">DNA-binding</keyword>
<dbReference type="OrthoDB" id="9806424at2"/>
<organism evidence="7 8">
    <name type="scientific">Abyssicoccus albus</name>
    <dbReference type="NCBI Taxonomy" id="1817405"/>
    <lineage>
        <taxon>Bacteria</taxon>
        <taxon>Bacillati</taxon>
        <taxon>Bacillota</taxon>
        <taxon>Bacilli</taxon>
        <taxon>Bacillales</taxon>
        <taxon>Abyssicoccaceae</taxon>
    </lineage>
</organism>
<reference evidence="7 8" key="1">
    <citation type="submission" date="2018-11" db="EMBL/GenBank/DDBJ databases">
        <title>Genomic Encyclopedia of Type Strains, Phase IV (KMG-IV): sequencing the most valuable type-strain genomes for metagenomic binning, comparative biology and taxonomic classification.</title>
        <authorList>
            <person name="Goeker M."/>
        </authorList>
    </citation>
    <scope>NUCLEOTIDE SEQUENCE [LARGE SCALE GENOMIC DNA]</scope>
    <source>
        <strain evidence="7 8">DSM 29158</strain>
    </source>
</reference>
<dbReference type="InterPro" id="IPR020045">
    <property type="entry name" value="DNA_polI_H3TH"/>
</dbReference>
<evidence type="ECO:0000256" key="2">
    <source>
        <dbReference type="ARBA" id="ARBA00022801"/>
    </source>
</evidence>
<dbReference type="PANTHER" id="PTHR42646">
    <property type="entry name" value="FLAP ENDONUCLEASE XNI"/>
    <property type="match status" value="1"/>
</dbReference>
<dbReference type="Pfam" id="PF02739">
    <property type="entry name" value="5_3_exonuc_N"/>
    <property type="match status" value="1"/>
</dbReference>
<keyword evidence="2" id="KW-0378">Hydrolase</keyword>
<keyword evidence="7" id="KW-0269">Exonuclease</keyword>
<comment type="caution">
    <text evidence="7">The sequence shown here is derived from an EMBL/GenBank/DDBJ whole genome shotgun (WGS) entry which is preliminary data.</text>
</comment>
<evidence type="ECO:0000313" key="8">
    <source>
        <dbReference type="Proteomes" id="UP000277108"/>
    </source>
</evidence>
<protein>
    <recommendedName>
        <fullName evidence="5">5'-3' exonuclease</fullName>
    </recommendedName>
</protein>
<feature type="domain" description="5'-3' exonuclease" evidence="6">
    <location>
        <begin position="6"/>
        <end position="269"/>
    </location>
</feature>
<dbReference type="Proteomes" id="UP000277108">
    <property type="component" value="Unassembled WGS sequence"/>
</dbReference>
<dbReference type="InterPro" id="IPR038969">
    <property type="entry name" value="FEN"/>
</dbReference>
<dbReference type="Gene3D" id="3.40.50.1010">
    <property type="entry name" value="5'-nuclease"/>
    <property type="match status" value="1"/>
</dbReference>
<dbReference type="InterPro" id="IPR008918">
    <property type="entry name" value="HhH2"/>
</dbReference>
<dbReference type="InterPro" id="IPR036279">
    <property type="entry name" value="5-3_exonuclease_C_sf"/>
</dbReference>
<name>A0A3N5BJF7_9BACL</name>
<dbReference type="GO" id="GO:0033567">
    <property type="term" value="P:DNA replication, Okazaki fragment processing"/>
    <property type="evidence" value="ECO:0007669"/>
    <property type="project" value="InterPro"/>
</dbReference>
<dbReference type="PANTHER" id="PTHR42646:SF2">
    <property type="entry name" value="5'-3' EXONUCLEASE FAMILY PROTEIN"/>
    <property type="match status" value="1"/>
</dbReference>
<dbReference type="FunFam" id="1.10.150.20:FF:000003">
    <property type="entry name" value="DNA polymerase I"/>
    <property type="match status" value="1"/>
</dbReference>
<dbReference type="GO" id="GO:0008409">
    <property type="term" value="F:5'-3' exonuclease activity"/>
    <property type="evidence" value="ECO:0007669"/>
    <property type="project" value="InterPro"/>
</dbReference>